<evidence type="ECO:0000313" key="3">
    <source>
        <dbReference type="Proteomes" id="UP000275910"/>
    </source>
</evidence>
<dbReference type="Proteomes" id="UP000275910">
    <property type="component" value="Unassembled WGS sequence"/>
</dbReference>
<protein>
    <submittedName>
        <fullName evidence="2">Uncharacterized protein</fullName>
    </submittedName>
</protein>
<dbReference type="RefSeq" id="WP_123646588.1">
    <property type="nucleotide sequence ID" value="NZ_RCTY01000019.1"/>
</dbReference>
<name>A0A3N2RJY3_LYSEN</name>
<comment type="caution">
    <text evidence="2">The sequence shown here is derived from an EMBL/GenBank/DDBJ whole genome shotgun (WGS) entry which is preliminary data.</text>
</comment>
<proteinExistence type="predicted"/>
<dbReference type="EMBL" id="RCTY01000019">
    <property type="protein sequence ID" value="ROU07763.1"/>
    <property type="molecule type" value="Genomic_DNA"/>
</dbReference>
<feature type="compositionally biased region" description="Basic and acidic residues" evidence="1">
    <location>
        <begin position="63"/>
        <end position="74"/>
    </location>
</feature>
<evidence type="ECO:0000313" key="2">
    <source>
        <dbReference type="EMBL" id="ROU07763.1"/>
    </source>
</evidence>
<evidence type="ECO:0000256" key="1">
    <source>
        <dbReference type="SAM" id="MobiDB-lite"/>
    </source>
</evidence>
<feature type="compositionally biased region" description="Low complexity" evidence="1">
    <location>
        <begin position="36"/>
        <end position="47"/>
    </location>
</feature>
<organism evidence="2 3">
    <name type="scientific">Lysobacter enzymogenes</name>
    <dbReference type="NCBI Taxonomy" id="69"/>
    <lineage>
        <taxon>Bacteria</taxon>
        <taxon>Pseudomonadati</taxon>
        <taxon>Pseudomonadota</taxon>
        <taxon>Gammaproteobacteria</taxon>
        <taxon>Lysobacterales</taxon>
        <taxon>Lysobacteraceae</taxon>
        <taxon>Lysobacter</taxon>
    </lineage>
</organism>
<feature type="compositionally biased region" description="Acidic residues" evidence="1">
    <location>
        <begin position="52"/>
        <end position="62"/>
    </location>
</feature>
<feature type="region of interest" description="Disordered" evidence="1">
    <location>
        <begin position="13"/>
        <end position="74"/>
    </location>
</feature>
<accession>A0A3N2RJY3</accession>
<dbReference type="AlphaFoldDB" id="A0A3N2RJY3"/>
<sequence length="91" mass="9493">MDENLHYLLHQELDGLFDPPPAGAGTGDGAPPPVAPAAQAEPSAAVARWPDGDGDGDGDDGVEPAREPTRAERLRDPKLLQALVRLLGLHA</sequence>
<gene>
    <name evidence="2" type="ORF">D9T17_06020</name>
</gene>
<reference evidence="2 3" key="1">
    <citation type="submission" date="2018-10" db="EMBL/GenBank/DDBJ databases">
        <title>The genome of Lysobacter enzymogenes OH11.</title>
        <authorList>
            <person name="Liu F."/>
            <person name="Zhao Y."/>
            <person name="Qian G."/>
            <person name="Chen Y."/>
            <person name="Xu H."/>
        </authorList>
    </citation>
    <scope>NUCLEOTIDE SEQUENCE [LARGE SCALE GENOMIC DNA]</scope>
    <source>
        <strain evidence="2 3">OH11</strain>
    </source>
</reference>